<reference evidence="8 9" key="1">
    <citation type="submission" date="2018-06" db="EMBL/GenBank/DDBJ databases">
        <authorList>
            <consortium name="Pathogen Informatics"/>
            <person name="Doyle S."/>
        </authorList>
    </citation>
    <scope>NUCLEOTIDE SEQUENCE [LARGE SCALE GENOMIC DNA]</scope>
    <source>
        <strain evidence="8 9">NCTC11535</strain>
    </source>
</reference>
<comment type="similarity">
    <text evidence="1">Belongs to the sigma-70 factor family. ECF subfamily.</text>
</comment>
<dbReference type="InterPro" id="IPR014284">
    <property type="entry name" value="RNA_pol_sigma-70_dom"/>
</dbReference>
<evidence type="ECO:0000259" key="6">
    <source>
        <dbReference type="Pfam" id="PF04542"/>
    </source>
</evidence>
<dbReference type="Proteomes" id="UP000250006">
    <property type="component" value="Unassembled WGS sequence"/>
</dbReference>
<dbReference type="PANTHER" id="PTHR43133:SF66">
    <property type="entry name" value="ECF RNA POLYMERASE SIGMA FACTOR SIGK"/>
    <property type="match status" value="1"/>
</dbReference>
<dbReference type="InterPro" id="IPR039425">
    <property type="entry name" value="RNA_pol_sigma-70-like"/>
</dbReference>
<comment type="caution">
    <text evidence="8">The sequence shown here is derived from an EMBL/GenBank/DDBJ whole genome shotgun (WGS) entry which is preliminary data.</text>
</comment>
<evidence type="ECO:0000256" key="2">
    <source>
        <dbReference type="ARBA" id="ARBA00023015"/>
    </source>
</evidence>
<evidence type="ECO:0000313" key="9">
    <source>
        <dbReference type="Proteomes" id="UP000250006"/>
    </source>
</evidence>
<evidence type="ECO:0000256" key="3">
    <source>
        <dbReference type="ARBA" id="ARBA00023082"/>
    </source>
</evidence>
<keyword evidence="2" id="KW-0805">Transcription regulation</keyword>
<dbReference type="InterPro" id="IPR013325">
    <property type="entry name" value="RNA_pol_sigma_r2"/>
</dbReference>
<organism evidence="8 9">
    <name type="scientific">Actinomyces bovis</name>
    <dbReference type="NCBI Taxonomy" id="1658"/>
    <lineage>
        <taxon>Bacteria</taxon>
        <taxon>Bacillati</taxon>
        <taxon>Actinomycetota</taxon>
        <taxon>Actinomycetes</taxon>
        <taxon>Actinomycetales</taxon>
        <taxon>Actinomycetaceae</taxon>
        <taxon>Actinomyces</taxon>
    </lineage>
</organism>
<dbReference type="SUPFAM" id="SSF88946">
    <property type="entry name" value="Sigma2 domain of RNA polymerase sigma factors"/>
    <property type="match status" value="1"/>
</dbReference>
<accession>A0ABY1VNG1</accession>
<evidence type="ECO:0000259" key="7">
    <source>
        <dbReference type="Pfam" id="PF08281"/>
    </source>
</evidence>
<evidence type="ECO:0000256" key="4">
    <source>
        <dbReference type="ARBA" id="ARBA00023163"/>
    </source>
</evidence>
<dbReference type="NCBIfam" id="TIGR02937">
    <property type="entry name" value="sigma70-ECF"/>
    <property type="match status" value="1"/>
</dbReference>
<evidence type="ECO:0000256" key="5">
    <source>
        <dbReference type="SAM" id="MobiDB-lite"/>
    </source>
</evidence>
<dbReference type="InterPro" id="IPR007627">
    <property type="entry name" value="RNA_pol_sigma70_r2"/>
</dbReference>
<name>A0ABY1VNG1_9ACTO</name>
<dbReference type="CDD" id="cd06171">
    <property type="entry name" value="Sigma70_r4"/>
    <property type="match status" value="1"/>
</dbReference>
<proteinExistence type="inferred from homology"/>
<dbReference type="PANTHER" id="PTHR43133">
    <property type="entry name" value="RNA POLYMERASE ECF-TYPE SIGMA FACTO"/>
    <property type="match status" value="1"/>
</dbReference>
<dbReference type="Gene3D" id="1.10.10.10">
    <property type="entry name" value="Winged helix-like DNA-binding domain superfamily/Winged helix DNA-binding domain"/>
    <property type="match status" value="1"/>
</dbReference>
<feature type="domain" description="RNA polymerase sigma factor 70 region 4 type 2" evidence="7">
    <location>
        <begin position="210"/>
        <end position="262"/>
    </location>
</feature>
<evidence type="ECO:0000313" key="8">
    <source>
        <dbReference type="EMBL" id="SPT53237.1"/>
    </source>
</evidence>
<dbReference type="SUPFAM" id="SSF88659">
    <property type="entry name" value="Sigma3 and sigma4 domains of RNA polymerase sigma factors"/>
    <property type="match status" value="1"/>
</dbReference>
<sequence>MQTCRVAPAEGAVWTTPLTAAPSHPVGRRDRAVRPAPQTPCGVRRPGCLTARPTRSIRQEPGSGQLAAERRPMLQGHEPSLYDGGVQSPEQLNDDAALMARVVQRDQQAFAQLYDRWSARLLALTVQVLVDRAQSEEVLQEVFLEAWRRADTYDPTLGSVRAWLVTLTCRRAIDRVRASQSARDRENRWHGTMPDADVTVQQVEDRLEGEEVRQALDAVGEPHRSTLLLAYFSGLTHTEIATRTGVPLGTVKTRIRDGIAKLRTHMGVEL</sequence>
<dbReference type="InterPro" id="IPR013324">
    <property type="entry name" value="RNA_pol_sigma_r3/r4-like"/>
</dbReference>
<feature type="region of interest" description="Disordered" evidence="5">
    <location>
        <begin position="18"/>
        <end position="71"/>
    </location>
</feature>
<protein>
    <submittedName>
        <fullName evidence="8">Sigma-K factor</fullName>
    </submittedName>
</protein>
<dbReference type="Gene3D" id="1.10.1740.10">
    <property type="match status" value="1"/>
</dbReference>
<keyword evidence="3" id="KW-0731">Sigma factor</keyword>
<dbReference type="InterPro" id="IPR036388">
    <property type="entry name" value="WH-like_DNA-bd_sf"/>
</dbReference>
<dbReference type="Pfam" id="PF04542">
    <property type="entry name" value="Sigma70_r2"/>
    <property type="match status" value="1"/>
</dbReference>
<keyword evidence="4" id="KW-0804">Transcription</keyword>
<evidence type="ECO:0000256" key="1">
    <source>
        <dbReference type="ARBA" id="ARBA00010641"/>
    </source>
</evidence>
<feature type="domain" description="RNA polymerase sigma-70 region 2" evidence="6">
    <location>
        <begin position="113"/>
        <end position="180"/>
    </location>
</feature>
<dbReference type="InterPro" id="IPR013249">
    <property type="entry name" value="RNA_pol_sigma70_r4_t2"/>
</dbReference>
<dbReference type="Pfam" id="PF08281">
    <property type="entry name" value="Sigma70_r4_2"/>
    <property type="match status" value="1"/>
</dbReference>
<dbReference type="EMBL" id="UAPQ01000006">
    <property type="protein sequence ID" value="SPT53237.1"/>
    <property type="molecule type" value="Genomic_DNA"/>
</dbReference>
<keyword evidence="9" id="KW-1185">Reference proteome</keyword>
<gene>
    <name evidence="8" type="primary">sigK</name>
    <name evidence="8" type="ORF">NCTC11535_00897</name>
</gene>